<feature type="domain" description="IrrE N-terminal-like" evidence="1">
    <location>
        <begin position="68"/>
        <end position="142"/>
    </location>
</feature>
<evidence type="ECO:0000313" key="2">
    <source>
        <dbReference type="EMBL" id="OGL72039.1"/>
    </source>
</evidence>
<comment type="caution">
    <text evidence="2">The sequence shown here is derived from an EMBL/GenBank/DDBJ whole genome shotgun (WGS) entry which is preliminary data.</text>
</comment>
<evidence type="ECO:0000259" key="1">
    <source>
        <dbReference type="Pfam" id="PF06114"/>
    </source>
</evidence>
<dbReference type="InterPro" id="IPR010359">
    <property type="entry name" value="IrrE_HExxH"/>
</dbReference>
<evidence type="ECO:0000313" key="3">
    <source>
        <dbReference type="Proteomes" id="UP000177097"/>
    </source>
</evidence>
<name>A0A1F7U188_9BACT</name>
<dbReference type="Pfam" id="PF06114">
    <property type="entry name" value="Peptidase_M78"/>
    <property type="match status" value="1"/>
</dbReference>
<dbReference type="Gene3D" id="1.10.10.2910">
    <property type="match status" value="1"/>
</dbReference>
<reference evidence="2 3" key="1">
    <citation type="journal article" date="2016" name="Nat. Commun.">
        <title>Thousands of microbial genomes shed light on interconnected biogeochemical processes in an aquifer system.</title>
        <authorList>
            <person name="Anantharaman K."/>
            <person name="Brown C.T."/>
            <person name="Hug L.A."/>
            <person name="Sharon I."/>
            <person name="Castelle C.J."/>
            <person name="Probst A.J."/>
            <person name="Thomas B.C."/>
            <person name="Singh A."/>
            <person name="Wilkins M.J."/>
            <person name="Karaoz U."/>
            <person name="Brodie E.L."/>
            <person name="Williams K.H."/>
            <person name="Hubbard S.S."/>
            <person name="Banfield J.F."/>
        </authorList>
    </citation>
    <scope>NUCLEOTIDE SEQUENCE [LARGE SCALE GENOMIC DNA]</scope>
</reference>
<sequence length="179" mass="21051">MEKIKKWKHHFRGIVHKILLNAKDKTLPIAFSPMEHYLDGFDFEYYNFDPNEEELNIDGSYEIEDGRIIRIFVATDVPRSRQRFTIAHEFCHIIQLYDGEFMADMEAIADPTERENIIERIAEMTASYYLAPLPLIQREYQRAVEEFGHGYALPHLTNKFAVSHTMMSICLSDYGLQKQ</sequence>
<protein>
    <recommendedName>
        <fullName evidence="1">IrrE N-terminal-like domain-containing protein</fullName>
    </recommendedName>
</protein>
<organism evidence="2 3">
    <name type="scientific">Candidatus Uhrbacteria bacterium RIFCSPHIGHO2_02_FULL_53_13</name>
    <dbReference type="NCBI Taxonomy" id="1802389"/>
    <lineage>
        <taxon>Bacteria</taxon>
        <taxon>Candidatus Uhriibacteriota</taxon>
    </lineage>
</organism>
<gene>
    <name evidence="2" type="ORF">A3C17_04630</name>
</gene>
<dbReference type="EMBL" id="MGDX01000002">
    <property type="protein sequence ID" value="OGL72039.1"/>
    <property type="molecule type" value="Genomic_DNA"/>
</dbReference>
<dbReference type="STRING" id="1802389.A3C17_04630"/>
<dbReference type="AlphaFoldDB" id="A0A1F7U188"/>
<accession>A0A1F7U188</accession>
<proteinExistence type="predicted"/>
<dbReference type="Proteomes" id="UP000177097">
    <property type="component" value="Unassembled WGS sequence"/>
</dbReference>